<dbReference type="PROSITE" id="PS00061">
    <property type="entry name" value="ADH_SHORT"/>
    <property type="match status" value="1"/>
</dbReference>
<dbReference type="PANTHER" id="PTHR42901">
    <property type="entry name" value="ALCOHOL DEHYDROGENASE"/>
    <property type="match status" value="1"/>
</dbReference>
<evidence type="ECO:0000259" key="4">
    <source>
        <dbReference type="SMART" id="SM00822"/>
    </source>
</evidence>
<dbReference type="InterPro" id="IPR036291">
    <property type="entry name" value="NAD(P)-bd_dom_sf"/>
</dbReference>
<reference evidence="5 6" key="1">
    <citation type="submission" date="2018-10" db="EMBL/GenBank/DDBJ databases">
        <title>Marmoricola sp. 4Q3S-7 whole genome shotgun sequence.</title>
        <authorList>
            <person name="Li F."/>
        </authorList>
    </citation>
    <scope>NUCLEOTIDE SEQUENCE [LARGE SCALE GENOMIC DNA]</scope>
    <source>
        <strain evidence="5 6">4Q3S-7</strain>
    </source>
</reference>
<dbReference type="FunFam" id="3.40.50.720:FF:000047">
    <property type="entry name" value="NADP-dependent L-serine/L-allo-threonine dehydrogenase"/>
    <property type="match status" value="1"/>
</dbReference>
<dbReference type="PIRSF" id="PIRSF000126">
    <property type="entry name" value="11-beta-HSD1"/>
    <property type="match status" value="1"/>
</dbReference>
<gene>
    <name evidence="5" type="ORF">D9V37_18065</name>
</gene>
<dbReference type="RefSeq" id="WP_121807512.1">
    <property type="nucleotide sequence ID" value="NZ_RDBE01000010.1"/>
</dbReference>
<dbReference type="OrthoDB" id="9775296at2"/>
<organism evidence="5 6">
    <name type="scientific">Nocardioides mangrovicus</name>
    <dbReference type="NCBI Taxonomy" id="2478913"/>
    <lineage>
        <taxon>Bacteria</taxon>
        <taxon>Bacillati</taxon>
        <taxon>Actinomycetota</taxon>
        <taxon>Actinomycetes</taxon>
        <taxon>Propionibacteriales</taxon>
        <taxon>Nocardioidaceae</taxon>
        <taxon>Nocardioides</taxon>
    </lineage>
</organism>
<dbReference type="InterPro" id="IPR020904">
    <property type="entry name" value="Sc_DH/Rdtase_CS"/>
</dbReference>
<dbReference type="InterPro" id="IPR002347">
    <property type="entry name" value="SDR_fam"/>
</dbReference>
<dbReference type="AlphaFoldDB" id="A0A3L8NXR1"/>
<evidence type="ECO:0000256" key="2">
    <source>
        <dbReference type="ARBA" id="ARBA00023002"/>
    </source>
</evidence>
<keyword evidence="6" id="KW-1185">Reference proteome</keyword>
<dbReference type="SMART" id="SM00822">
    <property type="entry name" value="PKS_KR"/>
    <property type="match status" value="1"/>
</dbReference>
<feature type="domain" description="Ketoreductase" evidence="4">
    <location>
        <begin position="8"/>
        <end position="199"/>
    </location>
</feature>
<dbReference type="GO" id="GO:0016616">
    <property type="term" value="F:oxidoreductase activity, acting on the CH-OH group of donors, NAD or NADP as acceptor"/>
    <property type="evidence" value="ECO:0007669"/>
    <property type="project" value="UniProtKB-ARBA"/>
</dbReference>
<evidence type="ECO:0000313" key="6">
    <source>
        <dbReference type="Proteomes" id="UP000281708"/>
    </source>
</evidence>
<dbReference type="SUPFAM" id="SSF51735">
    <property type="entry name" value="NAD(P)-binding Rossmann-fold domains"/>
    <property type="match status" value="1"/>
</dbReference>
<dbReference type="InterPro" id="IPR057326">
    <property type="entry name" value="KR_dom"/>
</dbReference>
<sequence length="255" mass="27205">MTDSLDGTVALVTGASSGIGQAAALDLARHGARVALVARRTDRLEELAGQIGSEVGADALTLTADVTDREQAQRAVAQAAEHFGRLDTVVNNAGVMLLGPAVDAPLEEWERMVQLNVTGLLYVAHASLPHLLRAAEAGPRQVADLVNISSVAGRVARNGSAVYNATKHAVGAFSEGLRQEVARRHVRVSLVEPGAVATELASHNRPEVQEGMNRRFEGMERMEAEDIAEAISFVVTRRRRVAVNEVLVRPTEQEG</sequence>
<accession>A0A3L8NXR1</accession>
<comment type="caution">
    <text evidence="5">The sequence shown here is derived from an EMBL/GenBank/DDBJ whole genome shotgun (WGS) entry which is preliminary data.</text>
</comment>
<keyword evidence="2" id="KW-0560">Oxidoreductase</keyword>
<name>A0A3L8NXR1_9ACTN</name>
<dbReference type="PRINTS" id="PR00080">
    <property type="entry name" value="SDRFAMILY"/>
</dbReference>
<dbReference type="Proteomes" id="UP000281708">
    <property type="component" value="Unassembled WGS sequence"/>
</dbReference>
<evidence type="ECO:0000313" key="5">
    <source>
        <dbReference type="EMBL" id="RLV48006.1"/>
    </source>
</evidence>
<dbReference type="Pfam" id="PF00106">
    <property type="entry name" value="adh_short"/>
    <property type="match status" value="1"/>
</dbReference>
<dbReference type="EMBL" id="RDBE01000010">
    <property type="protein sequence ID" value="RLV48006.1"/>
    <property type="molecule type" value="Genomic_DNA"/>
</dbReference>
<dbReference type="Gene3D" id="3.40.50.720">
    <property type="entry name" value="NAD(P)-binding Rossmann-like Domain"/>
    <property type="match status" value="1"/>
</dbReference>
<evidence type="ECO:0000256" key="3">
    <source>
        <dbReference type="RuleBase" id="RU000363"/>
    </source>
</evidence>
<protein>
    <submittedName>
        <fullName evidence="5">SDR family NAD(P)-dependent oxidoreductase</fullName>
    </submittedName>
</protein>
<evidence type="ECO:0000256" key="1">
    <source>
        <dbReference type="ARBA" id="ARBA00006484"/>
    </source>
</evidence>
<proteinExistence type="inferred from homology"/>
<dbReference type="PRINTS" id="PR00081">
    <property type="entry name" value="GDHRDH"/>
</dbReference>
<comment type="similarity">
    <text evidence="1 3">Belongs to the short-chain dehydrogenases/reductases (SDR) family.</text>
</comment>
<dbReference type="PANTHER" id="PTHR42901:SF1">
    <property type="entry name" value="ALCOHOL DEHYDROGENASE"/>
    <property type="match status" value="1"/>
</dbReference>